<organism evidence="1 2">
    <name type="scientific">Vaccinium darrowii</name>
    <dbReference type="NCBI Taxonomy" id="229202"/>
    <lineage>
        <taxon>Eukaryota</taxon>
        <taxon>Viridiplantae</taxon>
        <taxon>Streptophyta</taxon>
        <taxon>Embryophyta</taxon>
        <taxon>Tracheophyta</taxon>
        <taxon>Spermatophyta</taxon>
        <taxon>Magnoliopsida</taxon>
        <taxon>eudicotyledons</taxon>
        <taxon>Gunneridae</taxon>
        <taxon>Pentapetalae</taxon>
        <taxon>asterids</taxon>
        <taxon>Ericales</taxon>
        <taxon>Ericaceae</taxon>
        <taxon>Vaccinioideae</taxon>
        <taxon>Vaccinieae</taxon>
        <taxon>Vaccinium</taxon>
    </lineage>
</organism>
<dbReference type="Proteomes" id="UP000828048">
    <property type="component" value="Chromosome 8"/>
</dbReference>
<name>A0ACB7YC24_9ERIC</name>
<proteinExistence type="predicted"/>
<dbReference type="EMBL" id="CM037158">
    <property type="protein sequence ID" value="KAH7850906.1"/>
    <property type="molecule type" value="Genomic_DNA"/>
</dbReference>
<evidence type="ECO:0000313" key="1">
    <source>
        <dbReference type="EMBL" id="KAH7850906.1"/>
    </source>
</evidence>
<reference evidence="1 2" key="1">
    <citation type="journal article" date="2021" name="Hortic Res">
        <title>High-quality reference genome and annotation aids understanding of berry development for evergreen blueberry (Vaccinium darrowii).</title>
        <authorList>
            <person name="Yu J."/>
            <person name="Hulse-Kemp A.M."/>
            <person name="Babiker E."/>
            <person name="Staton M."/>
        </authorList>
    </citation>
    <scope>NUCLEOTIDE SEQUENCE [LARGE SCALE GENOMIC DNA]</scope>
    <source>
        <strain evidence="2">cv. NJ 8807/NJ 8810</strain>
        <tissue evidence="1">Young leaf</tissue>
    </source>
</reference>
<comment type="caution">
    <text evidence="1">The sequence shown here is derived from an EMBL/GenBank/DDBJ whole genome shotgun (WGS) entry which is preliminary data.</text>
</comment>
<sequence>MEEEILNRIASFVLTSEEDKEVEILAEDFKASKHECLHSVMGKIITQKGINLAGLKAAMESVWGYPKGFKVMEIGGGIYQVVFGNKMDLLRVLAGNPWLYNNQLIVLQRWSEGVLPDEINFSYSPFWIQLWGMPLEFMSIDVGKRMMDGFGDVQQVSIAQLSGNQGRCVRVKVELDLQKPLPRGKKVYTVDWNLIRVSFRYEKLLILCYYCGVVGHDDHACMVKHHEVKAGVMKENQYGGWLRASPVKLPPRRRGEGQPDTSPAESSAERSDFGMFDDHGNDLHDPRKSGNFVKGKPQLLGELNSKGDENRVGKEGQVGGGPFENEMSKMACPRFEPVTPKIGPKKVVHKEAHADGSQVSPVQNMEEDPITFISSKSIEVASQSIQAEAIIPISEQGVRGESKKQKKSSKVQQMGKGDERSKKNSTLRGYNRKLPSIGNSFVGMEKESKRGTAIPGKRKCNEGWDEVLITEIANQKQQKKHKLGVNQDEVINVVVVEEASPNWPQGAR</sequence>
<gene>
    <name evidence="1" type="ORF">Vadar_004457</name>
</gene>
<accession>A0ACB7YC24</accession>
<keyword evidence="2" id="KW-1185">Reference proteome</keyword>
<evidence type="ECO:0000313" key="2">
    <source>
        <dbReference type="Proteomes" id="UP000828048"/>
    </source>
</evidence>
<protein>
    <submittedName>
        <fullName evidence="1">Uncharacterized protein</fullName>
    </submittedName>
</protein>